<dbReference type="AlphaFoldDB" id="A0A1W1IJH0"/>
<dbReference type="STRING" id="43064.SAMN04488086_11958"/>
<evidence type="ECO:0000313" key="2">
    <source>
        <dbReference type="Proteomes" id="UP000195985"/>
    </source>
</evidence>
<proteinExistence type="predicted"/>
<name>A0A1W1IJH0_9LACT</name>
<dbReference type="EMBL" id="FWEY01000012">
    <property type="protein sequence ID" value="SLM53085.1"/>
    <property type="molecule type" value="Genomic_DNA"/>
</dbReference>
<gene>
    <name evidence="1" type="ORF">TPAS_2812</name>
</gene>
<accession>A0A1W1IJH0</accession>
<reference evidence="2" key="1">
    <citation type="submission" date="2016-04" db="EMBL/GenBank/DDBJ databases">
        <authorList>
            <person name="Strepis N."/>
        </authorList>
    </citation>
    <scope>NUCLEOTIDE SEQUENCE [LARGE SCALE GENOMIC DNA]</scope>
</reference>
<protein>
    <submittedName>
        <fullName evidence="1">Uncharacterized protein</fullName>
    </submittedName>
</protein>
<keyword evidence="2" id="KW-1185">Reference proteome</keyword>
<dbReference type="Proteomes" id="UP000195985">
    <property type="component" value="Unassembled WGS sequence"/>
</dbReference>
<evidence type="ECO:0000313" key="1">
    <source>
        <dbReference type="EMBL" id="SLM53085.1"/>
    </source>
</evidence>
<organism evidence="1 2">
    <name type="scientific">Trichococcus pasteurii</name>
    <dbReference type="NCBI Taxonomy" id="43064"/>
    <lineage>
        <taxon>Bacteria</taxon>
        <taxon>Bacillati</taxon>
        <taxon>Bacillota</taxon>
        <taxon>Bacilli</taxon>
        <taxon>Lactobacillales</taxon>
        <taxon>Carnobacteriaceae</taxon>
        <taxon>Trichococcus</taxon>
    </lineage>
</organism>
<sequence length="76" mass="8862">MHSASFNTCTSKIIAESVSMHKQYHHDEHSCVSVLLNTSLMFQPFNDLWLDFHTITIALKFLLQKYALLYQVLTFL</sequence>